<feature type="transmembrane region" description="Helical" evidence="1">
    <location>
        <begin position="223"/>
        <end position="240"/>
    </location>
</feature>
<dbReference type="InterPro" id="IPR036444">
    <property type="entry name" value="PLipase_A2_dom_sf"/>
</dbReference>
<evidence type="ECO:0000313" key="2">
    <source>
        <dbReference type="EMBL" id="MFI2320558.1"/>
    </source>
</evidence>
<proteinExistence type="predicted"/>
<organism evidence="2 3">
    <name type="scientific">Nocardia beijingensis</name>
    <dbReference type="NCBI Taxonomy" id="95162"/>
    <lineage>
        <taxon>Bacteria</taxon>
        <taxon>Bacillati</taxon>
        <taxon>Actinomycetota</taxon>
        <taxon>Actinomycetes</taxon>
        <taxon>Mycobacteriales</taxon>
        <taxon>Nocardiaceae</taxon>
        <taxon>Nocardia</taxon>
    </lineage>
</organism>
<gene>
    <name evidence="2" type="ORF">ACH47G_08715</name>
</gene>
<dbReference type="SUPFAM" id="SSF48619">
    <property type="entry name" value="Phospholipase A2, PLA2"/>
    <property type="match status" value="1"/>
</dbReference>
<evidence type="ECO:0008006" key="4">
    <source>
        <dbReference type="Google" id="ProtNLM"/>
    </source>
</evidence>
<name>A0ABW7WG16_9NOCA</name>
<dbReference type="EMBL" id="JBIRXV010000001">
    <property type="protein sequence ID" value="MFI2320558.1"/>
    <property type="molecule type" value="Genomic_DNA"/>
</dbReference>
<sequence length="264" mass="26991">MSTPTSAGRETRFASAAGARKHSAAAASDTARARRYAALTATALTTMAATVFLSPAPRAAAAAAPIESPQAGAAVAELTAGGPGALTAIPADFAASFGYRPSTVDGLLVDPDGDCSSPVTLPAEFDTACKAHDLGYDLLRYADRRGEPLGPWARQALDATLDRQMHQACAARVDSFSRARCDAMASIANTAVDLNSRRQDYGAPVVEPLFAAVESDSASSRKLLGVLAAGITGLGAVFLVRNRRRGCAPAAVAPPAPVAAAVRR</sequence>
<dbReference type="RefSeq" id="WP_396945053.1">
    <property type="nucleotide sequence ID" value="NZ_JBIRXV010000001.1"/>
</dbReference>
<accession>A0ABW7WG16</accession>
<evidence type="ECO:0000313" key="3">
    <source>
        <dbReference type="Proteomes" id="UP001611450"/>
    </source>
</evidence>
<dbReference type="Gene3D" id="1.20.90.10">
    <property type="entry name" value="Phospholipase A2 domain"/>
    <property type="match status" value="1"/>
</dbReference>
<keyword evidence="1" id="KW-0812">Transmembrane</keyword>
<protein>
    <recommendedName>
        <fullName evidence="4">Phospholipase A2-like protein</fullName>
    </recommendedName>
</protein>
<keyword evidence="3" id="KW-1185">Reference proteome</keyword>
<keyword evidence="1" id="KW-1133">Transmembrane helix</keyword>
<dbReference type="Proteomes" id="UP001611450">
    <property type="component" value="Unassembled WGS sequence"/>
</dbReference>
<keyword evidence="1" id="KW-0472">Membrane</keyword>
<evidence type="ECO:0000256" key="1">
    <source>
        <dbReference type="SAM" id="Phobius"/>
    </source>
</evidence>
<reference evidence="2 3" key="1">
    <citation type="submission" date="2024-10" db="EMBL/GenBank/DDBJ databases">
        <title>The Natural Products Discovery Center: Release of the First 8490 Sequenced Strains for Exploring Actinobacteria Biosynthetic Diversity.</title>
        <authorList>
            <person name="Kalkreuter E."/>
            <person name="Kautsar S.A."/>
            <person name="Yang D."/>
            <person name="Bader C.D."/>
            <person name="Teijaro C.N."/>
            <person name="Fluegel L."/>
            <person name="Davis C.M."/>
            <person name="Simpson J.R."/>
            <person name="Lauterbach L."/>
            <person name="Steele A.D."/>
            <person name="Gui C."/>
            <person name="Meng S."/>
            <person name="Li G."/>
            <person name="Viehrig K."/>
            <person name="Ye F."/>
            <person name="Su P."/>
            <person name="Kiefer A.F."/>
            <person name="Nichols A."/>
            <person name="Cepeda A.J."/>
            <person name="Yan W."/>
            <person name="Fan B."/>
            <person name="Jiang Y."/>
            <person name="Adhikari A."/>
            <person name="Zheng C.-J."/>
            <person name="Schuster L."/>
            <person name="Cowan T.M."/>
            <person name="Smanski M.J."/>
            <person name="Chevrette M.G."/>
            <person name="De Carvalho L.P.S."/>
            <person name="Shen B."/>
        </authorList>
    </citation>
    <scope>NUCLEOTIDE SEQUENCE [LARGE SCALE GENOMIC DNA]</scope>
    <source>
        <strain evidence="2 3">NPDC019626</strain>
    </source>
</reference>
<comment type="caution">
    <text evidence="2">The sequence shown here is derived from an EMBL/GenBank/DDBJ whole genome shotgun (WGS) entry which is preliminary data.</text>
</comment>